<dbReference type="SUPFAM" id="SSF53300">
    <property type="entry name" value="vWA-like"/>
    <property type="match status" value="1"/>
</dbReference>
<name>A0A0A3HRK3_9BACL</name>
<dbReference type="PANTHER" id="PTHR33608:SF7">
    <property type="entry name" value="DUF58 DOMAIN-CONTAINING PROTEIN"/>
    <property type="match status" value="1"/>
</dbReference>
<dbReference type="Pfam" id="PF01882">
    <property type="entry name" value="DUF58"/>
    <property type="match status" value="1"/>
</dbReference>
<evidence type="ECO:0000313" key="2">
    <source>
        <dbReference type="EMBL" id="KGR75231.1"/>
    </source>
</evidence>
<feature type="domain" description="DUF58" evidence="1">
    <location>
        <begin position="47"/>
        <end position="253"/>
    </location>
</feature>
<dbReference type="STRING" id="1384049.CD29_18085"/>
<dbReference type="PANTHER" id="PTHR33608">
    <property type="entry name" value="BLL2464 PROTEIN"/>
    <property type="match status" value="1"/>
</dbReference>
<gene>
    <name evidence="2" type="ORF">CD29_18085</name>
</gene>
<dbReference type="RefSeq" id="WP_036189804.1">
    <property type="nucleotide sequence ID" value="NZ_AVDA01000032.1"/>
</dbReference>
<dbReference type="InterPro" id="IPR036465">
    <property type="entry name" value="vWFA_dom_sf"/>
</dbReference>
<accession>A0A0A3HRK3</accession>
<dbReference type="OrthoDB" id="9776116at2"/>
<keyword evidence="3" id="KW-1185">Reference proteome</keyword>
<organism evidence="2 3">
    <name type="scientific">Ureibacillus manganicus DSM 26584</name>
    <dbReference type="NCBI Taxonomy" id="1384049"/>
    <lineage>
        <taxon>Bacteria</taxon>
        <taxon>Bacillati</taxon>
        <taxon>Bacillota</taxon>
        <taxon>Bacilli</taxon>
        <taxon>Bacillales</taxon>
        <taxon>Caryophanaceae</taxon>
        <taxon>Ureibacillus</taxon>
    </lineage>
</organism>
<evidence type="ECO:0000313" key="3">
    <source>
        <dbReference type="Proteomes" id="UP000030416"/>
    </source>
</evidence>
<dbReference type="eggNOG" id="COG1721">
    <property type="taxonomic scope" value="Bacteria"/>
</dbReference>
<dbReference type="AlphaFoldDB" id="A0A0A3HRK3"/>
<dbReference type="InterPro" id="IPR002881">
    <property type="entry name" value="DUF58"/>
</dbReference>
<evidence type="ECO:0000259" key="1">
    <source>
        <dbReference type="Pfam" id="PF01882"/>
    </source>
</evidence>
<sequence length="292" mass="33900">MRGNFILPEDWIAKVSRLSIATTSKLRGQHKGSHRSARFGASLDFSDFREYTPGDDVRQVDWNVYARTEKYFIKRFLDEQEMRVHILLDSSKSMGEEKKWLFARQIVASLGLMVLNRDDRLSFSYLQEDDKKTMFRRKGTTSRKGFLQVISEIEQATFHGQITAEGLKVLPKDCTVLFIVSDGLEPIQHWEQFFKRLPRFAGDIRCIQVVTQEEMHPSYSGELRLIDVETNKNTNVSMSTKVIDDYVKIRELHQKQFVKVAGRFGVQTIQLVVEDGLQNAIFQNLLRARMVQ</sequence>
<comment type="caution">
    <text evidence="2">The sequence shown here is derived from an EMBL/GenBank/DDBJ whole genome shotgun (WGS) entry which is preliminary data.</text>
</comment>
<reference evidence="2 3" key="1">
    <citation type="submission" date="2014-02" db="EMBL/GenBank/DDBJ databases">
        <title>Draft genome sequence of Lysinibacillus manganicus DSM 26584T.</title>
        <authorList>
            <person name="Zhang F."/>
            <person name="Wang G."/>
            <person name="Zhang L."/>
        </authorList>
    </citation>
    <scope>NUCLEOTIDE SEQUENCE [LARGE SCALE GENOMIC DNA]</scope>
    <source>
        <strain evidence="2 3">DSM 26584</strain>
    </source>
</reference>
<dbReference type="EMBL" id="JPVN01000032">
    <property type="protein sequence ID" value="KGR75231.1"/>
    <property type="molecule type" value="Genomic_DNA"/>
</dbReference>
<protein>
    <recommendedName>
        <fullName evidence="1">DUF58 domain-containing protein</fullName>
    </recommendedName>
</protein>
<dbReference type="Proteomes" id="UP000030416">
    <property type="component" value="Unassembled WGS sequence"/>
</dbReference>
<proteinExistence type="predicted"/>